<feature type="compositionally biased region" description="Basic and acidic residues" evidence="1">
    <location>
        <begin position="149"/>
        <end position="160"/>
    </location>
</feature>
<accession>A0AA88JDA5</accession>
<dbReference type="EMBL" id="BTGU01000523">
    <property type="protein sequence ID" value="GMN67941.1"/>
    <property type="molecule type" value="Genomic_DNA"/>
</dbReference>
<feature type="compositionally biased region" description="Gly residues" evidence="1">
    <location>
        <begin position="134"/>
        <end position="148"/>
    </location>
</feature>
<feature type="region of interest" description="Disordered" evidence="1">
    <location>
        <begin position="134"/>
        <end position="265"/>
    </location>
</feature>
<protein>
    <submittedName>
        <fullName evidence="2">Uncharacterized protein</fullName>
    </submittedName>
</protein>
<feature type="compositionally biased region" description="Basic and acidic residues" evidence="1">
    <location>
        <begin position="200"/>
        <end position="216"/>
    </location>
</feature>
<evidence type="ECO:0000313" key="2">
    <source>
        <dbReference type="EMBL" id="GMN67941.1"/>
    </source>
</evidence>
<keyword evidence="3" id="KW-1185">Reference proteome</keyword>
<gene>
    <name evidence="2" type="ORF">TIFTF001_036999</name>
</gene>
<dbReference type="Proteomes" id="UP001187192">
    <property type="component" value="Unassembled WGS sequence"/>
</dbReference>
<name>A0AA88JDA5_FICCA</name>
<proteinExistence type="predicted"/>
<organism evidence="2 3">
    <name type="scientific">Ficus carica</name>
    <name type="common">Common fig</name>
    <dbReference type="NCBI Taxonomy" id="3494"/>
    <lineage>
        <taxon>Eukaryota</taxon>
        <taxon>Viridiplantae</taxon>
        <taxon>Streptophyta</taxon>
        <taxon>Embryophyta</taxon>
        <taxon>Tracheophyta</taxon>
        <taxon>Spermatophyta</taxon>
        <taxon>Magnoliopsida</taxon>
        <taxon>eudicotyledons</taxon>
        <taxon>Gunneridae</taxon>
        <taxon>Pentapetalae</taxon>
        <taxon>rosids</taxon>
        <taxon>fabids</taxon>
        <taxon>Rosales</taxon>
        <taxon>Moraceae</taxon>
        <taxon>Ficeae</taxon>
        <taxon>Ficus</taxon>
    </lineage>
</organism>
<dbReference type="AlphaFoldDB" id="A0AA88JDA5"/>
<evidence type="ECO:0000256" key="1">
    <source>
        <dbReference type="SAM" id="MobiDB-lite"/>
    </source>
</evidence>
<sequence>MEKMSRAVVRFRDQQRSSPMPSTMSVVVFLDGGGQLNYKEVGDAEGGLLLRPLDVGLPEDGALDRRAVAVPISGVVPDVVDSLGVGGGQRGLDLGGGWAGEAVHKGVGYGGAVLRGGIRVIRARRRLLLQSAMRGGGGRRAAGGGGAEGWEREREKRERGGGGGVGRPGEGGRRAGWGGWGASEAGGGGGGGCRRWVTVGEDKREKEEERGKEREKRRERKGIYRRPAGVGAGGGRPEVGSRRPSLAVGRSPATEKNLGGKDNMR</sequence>
<evidence type="ECO:0000313" key="3">
    <source>
        <dbReference type="Proteomes" id="UP001187192"/>
    </source>
</evidence>
<comment type="caution">
    <text evidence="2">The sequence shown here is derived from an EMBL/GenBank/DDBJ whole genome shotgun (WGS) entry which is preliminary data.</text>
</comment>
<feature type="compositionally biased region" description="Gly residues" evidence="1">
    <location>
        <begin position="161"/>
        <end position="193"/>
    </location>
</feature>
<reference evidence="2" key="1">
    <citation type="submission" date="2023-07" db="EMBL/GenBank/DDBJ databases">
        <title>draft genome sequence of fig (Ficus carica).</title>
        <authorList>
            <person name="Takahashi T."/>
            <person name="Nishimura K."/>
        </authorList>
    </citation>
    <scope>NUCLEOTIDE SEQUENCE</scope>
</reference>